<dbReference type="PANTHER" id="PTHR22807">
    <property type="entry name" value="NOP2 YEAST -RELATED NOL1/NOP2/FMU SUN DOMAIN-CONTAINING"/>
    <property type="match status" value="1"/>
</dbReference>
<dbReference type="PRINTS" id="PR02008">
    <property type="entry name" value="RCMTFAMILY"/>
</dbReference>
<dbReference type="Pfam" id="PF01189">
    <property type="entry name" value="Methyltr_RsmB-F"/>
    <property type="match status" value="1"/>
</dbReference>
<feature type="binding site" evidence="5">
    <location>
        <position position="242"/>
    </location>
    <ligand>
        <name>S-adenosyl-L-methionine</name>
        <dbReference type="ChEBI" id="CHEBI:59789"/>
    </ligand>
</feature>
<feature type="binding site" evidence="5">
    <location>
        <begin position="218"/>
        <end position="224"/>
    </location>
    <ligand>
        <name>S-adenosyl-L-methionine</name>
        <dbReference type="ChEBI" id="CHEBI:59789"/>
    </ligand>
</feature>
<dbReference type="EMBL" id="CP000852">
    <property type="protein sequence ID" value="ABW01240.1"/>
    <property type="molecule type" value="Genomic_DNA"/>
</dbReference>
<comment type="similarity">
    <text evidence="5">Belongs to the class I-like SAM-binding methyltransferase superfamily. RsmB/NOP family.</text>
</comment>
<dbReference type="PROSITE" id="PS51686">
    <property type="entry name" value="SAM_MT_RSMB_NOP"/>
    <property type="match status" value="1"/>
</dbReference>
<dbReference type="STRING" id="397948.Cmaq_0394"/>
<dbReference type="CDD" id="cd07953">
    <property type="entry name" value="PUA"/>
    <property type="match status" value="1"/>
</dbReference>
<dbReference type="eggNOG" id="arCOG00973">
    <property type="taxonomic scope" value="Archaea"/>
</dbReference>
<dbReference type="CDD" id="cd02440">
    <property type="entry name" value="AdoMet_MTases"/>
    <property type="match status" value="1"/>
</dbReference>
<dbReference type="KEGG" id="cma:Cmaq_0394"/>
<dbReference type="GO" id="GO:0001510">
    <property type="term" value="P:RNA methylation"/>
    <property type="evidence" value="ECO:0007669"/>
    <property type="project" value="InterPro"/>
</dbReference>
<evidence type="ECO:0000313" key="8">
    <source>
        <dbReference type="Proteomes" id="UP000001137"/>
    </source>
</evidence>
<dbReference type="Proteomes" id="UP000001137">
    <property type="component" value="Chromosome"/>
</dbReference>
<feature type="binding site" evidence="5">
    <location>
        <position position="268"/>
    </location>
    <ligand>
        <name>S-adenosyl-L-methionine</name>
        <dbReference type="ChEBI" id="CHEBI:59789"/>
    </ligand>
</feature>
<evidence type="ECO:0000256" key="5">
    <source>
        <dbReference type="HAMAP-Rule" id="MF_02237"/>
    </source>
</evidence>
<comment type="function">
    <text evidence="5">S-adenosyl-L-methionine-dependent methyltransferase that specifically methylates the C5 position of cytosine 72 in several tRNAs.</text>
</comment>
<feature type="binding site" evidence="5">
    <location>
        <position position="316"/>
    </location>
    <ligand>
        <name>S-adenosyl-L-methionine</name>
        <dbReference type="ChEBI" id="CHEBI:59789"/>
    </ligand>
</feature>
<dbReference type="AlphaFoldDB" id="A8MBF0"/>
<evidence type="ECO:0000256" key="2">
    <source>
        <dbReference type="ARBA" id="ARBA00022679"/>
    </source>
</evidence>
<dbReference type="InterPro" id="IPR036974">
    <property type="entry name" value="PUA_sf"/>
</dbReference>
<dbReference type="HOGENOM" id="CLU_005316_1_0_2"/>
<organism evidence="7 8">
    <name type="scientific">Caldivirga maquilingensis (strain ATCC 700844 / DSM 13496 / JCM 10307 / IC-167)</name>
    <dbReference type="NCBI Taxonomy" id="397948"/>
    <lineage>
        <taxon>Archaea</taxon>
        <taxon>Thermoproteota</taxon>
        <taxon>Thermoprotei</taxon>
        <taxon>Thermoproteales</taxon>
        <taxon>Thermoproteaceae</taxon>
        <taxon>Caldivirga</taxon>
    </lineage>
</organism>
<dbReference type="PROSITE" id="PS50890">
    <property type="entry name" value="PUA"/>
    <property type="match status" value="1"/>
</dbReference>
<evidence type="ECO:0000256" key="3">
    <source>
        <dbReference type="ARBA" id="ARBA00022691"/>
    </source>
</evidence>
<dbReference type="InterPro" id="IPR049560">
    <property type="entry name" value="MeTrfase_RsmB-F_NOP2_cat"/>
</dbReference>
<keyword evidence="8" id="KW-1185">Reference proteome</keyword>
<dbReference type="GO" id="GO:0016428">
    <property type="term" value="F:tRNA (cytidine-5-)-methyltransferase activity"/>
    <property type="evidence" value="ECO:0007669"/>
    <property type="project" value="UniProtKB-UniRule"/>
</dbReference>
<accession>A8MBF0</accession>
<protein>
    <recommendedName>
        <fullName evidence="5">tRNA (cytosine(72)-C(5))-methyltransferase</fullName>
        <shortName evidence="5">tRNA:m(5)C72 MTase</shortName>
        <ecNumber evidence="5">2.1.1.-</ecNumber>
    </recommendedName>
</protein>
<comment type="catalytic activity">
    <reaction evidence="5">
        <text>cytidine(72) in tRNA + S-adenosyl-L-methionine = 5-methylcytidine(72) in tRNA + S-adenosyl-L-homocysteine + H(+)</text>
        <dbReference type="Rhea" id="RHEA:61988"/>
        <dbReference type="Rhea" id="RHEA-COMP:15996"/>
        <dbReference type="Rhea" id="RHEA-COMP:15997"/>
        <dbReference type="ChEBI" id="CHEBI:15378"/>
        <dbReference type="ChEBI" id="CHEBI:57856"/>
        <dbReference type="ChEBI" id="CHEBI:59789"/>
        <dbReference type="ChEBI" id="CHEBI:74483"/>
        <dbReference type="ChEBI" id="CHEBI:82748"/>
    </reaction>
</comment>
<evidence type="ECO:0000313" key="7">
    <source>
        <dbReference type="EMBL" id="ABW01240.1"/>
    </source>
</evidence>
<evidence type="ECO:0000256" key="1">
    <source>
        <dbReference type="ARBA" id="ARBA00022603"/>
    </source>
</evidence>
<dbReference type="InterPro" id="IPR054728">
    <property type="entry name" value="RsmB-like_ferredoxin"/>
</dbReference>
<dbReference type="InterPro" id="IPR015947">
    <property type="entry name" value="PUA-like_sf"/>
</dbReference>
<feature type="binding site" evidence="5">
    <location>
        <position position="247"/>
    </location>
    <ligand>
        <name>S-adenosyl-L-methionine</name>
        <dbReference type="ChEBI" id="CHEBI:59789"/>
    </ligand>
</feature>
<dbReference type="Pfam" id="PF22458">
    <property type="entry name" value="RsmF-B_ferredox"/>
    <property type="match status" value="1"/>
</dbReference>
<dbReference type="HAMAP" id="MF_02237">
    <property type="entry name" value="NSUN6"/>
    <property type="match status" value="1"/>
</dbReference>
<feature type="active site" description="Nucleophile" evidence="5">
    <location>
        <position position="339"/>
    </location>
</feature>
<dbReference type="RefSeq" id="WP_012185460.1">
    <property type="nucleotide sequence ID" value="NC_009954.1"/>
</dbReference>
<dbReference type="Gene3D" id="3.30.70.1170">
    <property type="entry name" value="Sun protein, domain 3"/>
    <property type="match status" value="1"/>
</dbReference>
<dbReference type="Gene3D" id="3.40.50.150">
    <property type="entry name" value="Vaccinia Virus protein VP39"/>
    <property type="match status" value="1"/>
</dbReference>
<dbReference type="InterPro" id="IPR023267">
    <property type="entry name" value="RCMT"/>
</dbReference>
<dbReference type="Pfam" id="PF01472">
    <property type="entry name" value="PUA"/>
    <property type="match status" value="1"/>
</dbReference>
<dbReference type="GO" id="GO:0006400">
    <property type="term" value="P:tRNA modification"/>
    <property type="evidence" value="ECO:0007669"/>
    <property type="project" value="UniProtKB-UniRule"/>
</dbReference>
<sequence>MPKHHTEGGVKIIEVARGIELDQEVYRHLLQYMDDGELDSYFESIRKPPRRYYVRVNTLKVSTDELLRRLKEHGITAYRDEVLDEAIWLPTEGPNRVGASRRYVVADKYASESVYLGSNLYGPGVLYMPNDIHAGDEVNVVSPNGDVVALGVAKINASEFRRGFRGIVVETTESVYRLPKLRDLDEWRFGLFYEQSLPAQWVGRLIDPGPNETIIDLCSAPGGKATHVAQLSGNKAIIIAVDRSWSKVRQIEGNAARLGVRLMTYIEDSRFLHLNHPEFIGKADKVLIDPPCSDAGVRPKLYYRLTMTDLINLVAYQRQFIKVAYSLLKPNGSLIYSTCTLPPMENEDNVKWATELGFRLEYVNVPAGQRAFDGVSRRFHPHIQDTPGFFMAKLTKLP</sequence>
<dbReference type="Gene3D" id="2.30.130.10">
    <property type="entry name" value="PUA domain"/>
    <property type="match status" value="1"/>
</dbReference>
<dbReference type="GeneID" id="5708683"/>
<gene>
    <name evidence="7" type="ordered locus">Cmaq_0394</name>
</gene>
<dbReference type="SMART" id="SM00359">
    <property type="entry name" value="PUA"/>
    <property type="match status" value="1"/>
</dbReference>
<dbReference type="SUPFAM" id="SSF53335">
    <property type="entry name" value="S-adenosyl-L-methionine-dependent methyltransferases"/>
    <property type="match status" value="1"/>
</dbReference>
<keyword evidence="2 5" id="KW-0808">Transferase</keyword>
<dbReference type="OrthoDB" id="14725at2157"/>
<proteinExistence type="inferred from homology"/>
<dbReference type="GO" id="GO:0000049">
    <property type="term" value="F:tRNA binding"/>
    <property type="evidence" value="ECO:0007669"/>
    <property type="project" value="UniProtKB-UniRule"/>
</dbReference>
<evidence type="ECO:0000256" key="4">
    <source>
        <dbReference type="ARBA" id="ARBA00022884"/>
    </source>
</evidence>
<dbReference type="PANTHER" id="PTHR22807:SF34">
    <property type="entry name" value="TRNA (CYTOSINE(72)-C(5))-METHYLTRANSFERASE NSUN6"/>
    <property type="match status" value="1"/>
</dbReference>
<feature type="domain" description="SAM-dependent MTase RsmB/NOP-type" evidence="6">
    <location>
        <begin position="42"/>
        <end position="397"/>
    </location>
</feature>
<evidence type="ECO:0000259" key="6">
    <source>
        <dbReference type="PROSITE" id="PS51686"/>
    </source>
</evidence>
<dbReference type="SUPFAM" id="SSF88697">
    <property type="entry name" value="PUA domain-like"/>
    <property type="match status" value="1"/>
</dbReference>
<dbReference type="InterPro" id="IPR001678">
    <property type="entry name" value="MeTrfase_RsmB-F_NOP2_dom"/>
</dbReference>
<dbReference type="eggNOG" id="arCOG00986">
    <property type="taxonomic scope" value="Archaea"/>
</dbReference>
<dbReference type="InterPro" id="IPR043699">
    <property type="entry name" value="NSUN6"/>
</dbReference>
<name>A8MBF0_CALMQ</name>
<dbReference type="InterPro" id="IPR029063">
    <property type="entry name" value="SAM-dependent_MTases_sf"/>
</dbReference>
<dbReference type="InterPro" id="IPR002478">
    <property type="entry name" value="PUA"/>
</dbReference>
<feature type="binding site" evidence="5">
    <location>
        <position position="289"/>
    </location>
    <ligand>
        <name>S-adenosyl-L-methionine</name>
        <dbReference type="ChEBI" id="CHEBI:59789"/>
    </ligand>
</feature>
<keyword evidence="4 5" id="KW-0694">RNA-binding</keyword>
<reference evidence="7 8" key="1">
    <citation type="submission" date="2007-10" db="EMBL/GenBank/DDBJ databases">
        <title>Complete sequence of Caldivirga maquilingensis IC-167.</title>
        <authorList>
            <consortium name="US DOE Joint Genome Institute"/>
            <person name="Copeland A."/>
            <person name="Lucas S."/>
            <person name="Lapidus A."/>
            <person name="Barry K."/>
            <person name="Glavina del Rio T."/>
            <person name="Dalin E."/>
            <person name="Tice H."/>
            <person name="Pitluck S."/>
            <person name="Saunders E."/>
            <person name="Brettin T."/>
            <person name="Bruce D."/>
            <person name="Detter J.C."/>
            <person name="Han C."/>
            <person name="Schmutz J."/>
            <person name="Larimer F."/>
            <person name="Land M."/>
            <person name="Hauser L."/>
            <person name="Kyrpides N."/>
            <person name="Ivanova N."/>
            <person name="Biddle J.F."/>
            <person name="Zhang Z."/>
            <person name="Fitz-Gibbon S.T."/>
            <person name="Lowe T.M."/>
            <person name="Saltikov C."/>
            <person name="House C.H."/>
            <person name="Richardson P."/>
        </authorList>
    </citation>
    <scope>NUCLEOTIDE SEQUENCE [LARGE SCALE GENOMIC DNA]</scope>
    <source>
        <strain evidence="8">ATCC 700844 / DSM 13496 / JCM 10307 / IC-167</strain>
    </source>
</reference>
<keyword evidence="1 5" id="KW-0489">Methyltransferase</keyword>
<dbReference type="EC" id="2.1.1.-" evidence="5"/>
<keyword evidence="3 5" id="KW-0949">S-adenosyl-L-methionine</keyword>